<evidence type="ECO:0000313" key="10">
    <source>
        <dbReference type="Proteomes" id="UP001295740"/>
    </source>
</evidence>
<feature type="region of interest" description="Disordered" evidence="7">
    <location>
        <begin position="139"/>
        <end position="174"/>
    </location>
</feature>
<dbReference type="SUPFAM" id="SSF54928">
    <property type="entry name" value="RNA-binding domain, RBD"/>
    <property type="match status" value="2"/>
</dbReference>
<name>A0AAI8V4X2_9PEZI</name>
<evidence type="ECO:0000256" key="5">
    <source>
        <dbReference type="ARBA" id="ARBA00023242"/>
    </source>
</evidence>
<feature type="domain" description="RRM" evidence="8">
    <location>
        <begin position="70"/>
        <end position="147"/>
    </location>
</feature>
<gene>
    <name evidence="9" type="ORF">KHLLAP_LOCUS1476</name>
</gene>
<dbReference type="AlphaFoldDB" id="A0AAI8V4X2"/>
<accession>A0AAI8V4X2</accession>
<feature type="region of interest" description="Disordered" evidence="7">
    <location>
        <begin position="37"/>
        <end position="69"/>
    </location>
</feature>
<evidence type="ECO:0000256" key="7">
    <source>
        <dbReference type="SAM" id="MobiDB-lite"/>
    </source>
</evidence>
<dbReference type="GO" id="GO:0008380">
    <property type="term" value="P:RNA splicing"/>
    <property type="evidence" value="ECO:0007669"/>
    <property type="project" value="UniProtKB-KW"/>
</dbReference>
<evidence type="ECO:0000256" key="4">
    <source>
        <dbReference type="ARBA" id="ARBA00023187"/>
    </source>
</evidence>
<evidence type="ECO:0000259" key="8">
    <source>
        <dbReference type="PROSITE" id="PS50102"/>
    </source>
</evidence>
<dbReference type="GO" id="GO:0005634">
    <property type="term" value="C:nucleus"/>
    <property type="evidence" value="ECO:0007669"/>
    <property type="project" value="UniProtKB-SubCell"/>
</dbReference>
<protein>
    <submittedName>
        <fullName evidence="9">Uu.00g038610.m01.CDS01</fullName>
    </submittedName>
</protein>
<dbReference type="GO" id="GO:0006397">
    <property type="term" value="P:mRNA processing"/>
    <property type="evidence" value="ECO:0007669"/>
    <property type="project" value="UniProtKB-KW"/>
</dbReference>
<dbReference type="Pfam" id="PF00076">
    <property type="entry name" value="RRM_1"/>
    <property type="match status" value="2"/>
</dbReference>
<comment type="caution">
    <text evidence="9">The sequence shown here is derived from an EMBL/GenBank/DDBJ whole genome shotgun (WGS) entry which is preliminary data.</text>
</comment>
<feature type="compositionally biased region" description="Basic and acidic residues" evidence="7">
    <location>
        <begin position="140"/>
        <end position="158"/>
    </location>
</feature>
<dbReference type="GO" id="GO:0003723">
    <property type="term" value="F:RNA binding"/>
    <property type="evidence" value="ECO:0007669"/>
    <property type="project" value="UniProtKB-UniRule"/>
</dbReference>
<keyword evidence="2" id="KW-0507">mRNA processing</keyword>
<dbReference type="PROSITE" id="PS50102">
    <property type="entry name" value="RRM"/>
    <property type="match status" value="2"/>
</dbReference>
<proteinExistence type="predicted"/>
<feature type="domain" description="RRM" evidence="8">
    <location>
        <begin position="168"/>
        <end position="246"/>
    </location>
</feature>
<evidence type="ECO:0000256" key="2">
    <source>
        <dbReference type="ARBA" id="ARBA00022664"/>
    </source>
</evidence>
<dbReference type="Proteomes" id="UP001295740">
    <property type="component" value="Unassembled WGS sequence"/>
</dbReference>
<keyword evidence="10" id="KW-1185">Reference proteome</keyword>
<reference evidence="9" key="1">
    <citation type="submission" date="2023-10" db="EMBL/GenBank/DDBJ databases">
        <authorList>
            <person name="Hackl T."/>
        </authorList>
    </citation>
    <scope>NUCLEOTIDE SEQUENCE</scope>
</reference>
<organism evidence="9 10">
    <name type="scientific">Anthostomella pinea</name>
    <dbReference type="NCBI Taxonomy" id="933095"/>
    <lineage>
        <taxon>Eukaryota</taxon>
        <taxon>Fungi</taxon>
        <taxon>Dikarya</taxon>
        <taxon>Ascomycota</taxon>
        <taxon>Pezizomycotina</taxon>
        <taxon>Sordariomycetes</taxon>
        <taxon>Xylariomycetidae</taxon>
        <taxon>Xylariales</taxon>
        <taxon>Xylariaceae</taxon>
        <taxon>Anthostomella</taxon>
    </lineage>
</organism>
<dbReference type="SMART" id="SM00360">
    <property type="entry name" value="RRM"/>
    <property type="match status" value="2"/>
</dbReference>
<keyword evidence="3 6" id="KW-0694">RNA-binding</keyword>
<feature type="compositionally biased region" description="Basic and acidic residues" evidence="7">
    <location>
        <begin position="60"/>
        <end position="69"/>
    </location>
</feature>
<evidence type="ECO:0000256" key="1">
    <source>
        <dbReference type="ARBA" id="ARBA00004123"/>
    </source>
</evidence>
<dbReference type="PANTHER" id="PTHR48028">
    <property type="entry name" value="GLYCINE-RICH RNA-BINDING PROTEIN RZ1A"/>
    <property type="match status" value="1"/>
</dbReference>
<feature type="compositionally biased region" description="Polar residues" evidence="7">
    <location>
        <begin position="45"/>
        <end position="59"/>
    </location>
</feature>
<comment type="subcellular location">
    <subcellularLocation>
        <location evidence="1">Nucleus</location>
    </subcellularLocation>
</comment>
<sequence length="256" mass="28620">MQVSKANMRPATTLPLARYFSQTSRVAEEAKDQVVEDAAIESTEETGSTVKSDTLLESSQTERERGRDGHSIFISNMTFDATDVHLREAFGKYGDITAINIGRDGRGLSRGFGFITFTTKESADRAVEEVHKSFWHGRRINVEHRKPSSSDGRSEARGQRPQNTTPTNSIYIGNIPYETSDADLNRLFRELDNVTDVRVAVDRNTGWPRGFAHADFTDVESAIKGYEKISSTAIGGRQLRVDYSQRRTSPVGRPRD</sequence>
<feature type="compositionally biased region" description="Polar residues" evidence="7">
    <location>
        <begin position="160"/>
        <end position="171"/>
    </location>
</feature>
<dbReference type="InterPro" id="IPR012677">
    <property type="entry name" value="Nucleotide-bd_a/b_plait_sf"/>
</dbReference>
<evidence type="ECO:0000313" key="9">
    <source>
        <dbReference type="EMBL" id="CAJ2501008.1"/>
    </source>
</evidence>
<dbReference type="CDD" id="cd00590">
    <property type="entry name" value="RRM_SF"/>
    <property type="match status" value="1"/>
</dbReference>
<dbReference type="Gene3D" id="3.30.70.330">
    <property type="match status" value="2"/>
</dbReference>
<dbReference type="PANTHER" id="PTHR48028:SF4">
    <property type="entry name" value="SC35-LIKE SPLICING FACTOR"/>
    <property type="match status" value="1"/>
</dbReference>
<dbReference type="InterPro" id="IPR051106">
    <property type="entry name" value="RNA-bind/splicing_reg"/>
</dbReference>
<keyword evidence="5" id="KW-0539">Nucleus</keyword>
<dbReference type="EMBL" id="CAUWAG010000003">
    <property type="protein sequence ID" value="CAJ2501008.1"/>
    <property type="molecule type" value="Genomic_DNA"/>
</dbReference>
<dbReference type="InterPro" id="IPR035979">
    <property type="entry name" value="RBD_domain_sf"/>
</dbReference>
<evidence type="ECO:0000256" key="6">
    <source>
        <dbReference type="PROSITE-ProRule" id="PRU00176"/>
    </source>
</evidence>
<dbReference type="InterPro" id="IPR000504">
    <property type="entry name" value="RRM_dom"/>
</dbReference>
<keyword evidence="4" id="KW-0508">mRNA splicing</keyword>
<evidence type="ECO:0000256" key="3">
    <source>
        <dbReference type="ARBA" id="ARBA00022884"/>
    </source>
</evidence>